<feature type="signal peptide" evidence="2">
    <location>
        <begin position="1"/>
        <end position="22"/>
    </location>
</feature>
<dbReference type="AlphaFoldDB" id="A0A829YCS4"/>
<dbReference type="RefSeq" id="WP_161812767.1">
    <property type="nucleotide sequence ID" value="NZ_BLJN01000003.1"/>
</dbReference>
<dbReference type="Gene3D" id="2.40.128.110">
    <property type="entry name" value="Lipid/polyisoprenoid-binding, YceI-like"/>
    <property type="match status" value="1"/>
</dbReference>
<dbReference type="PROSITE" id="PS51257">
    <property type="entry name" value="PROKAR_LIPOPROTEIN"/>
    <property type="match status" value="1"/>
</dbReference>
<accession>A0A829YCS4</accession>
<protein>
    <submittedName>
        <fullName evidence="4">Polyisoprenoid-binding protein</fullName>
    </submittedName>
</protein>
<dbReference type="SUPFAM" id="SSF101874">
    <property type="entry name" value="YceI-like"/>
    <property type="match status" value="1"/>
</dbReference>
<proteinExistence type="predicted"/>
<dbReference type="PANTHER" id="PTHR34406:SF1">
    <property type="entry name" value="PROTEIN YCEI"/>
    <property type="match status" value="1"/>
</dbReference>
<organism evidence="4 5">
    <name type="scientific">Steroidobacter agaridevorans</name>
    <dbReference type="NCBI Taxonomy" id="2695856"/>
    <lineage>
        <taxon>Bacteria</taxon>
        <taxon>Pseudomonadati</taxon>
        <taxon>Pseudomonadota</taxon>
        <taxon>Gammaproteobacteria</taxon>
        <taxon>Steroidobacterales</taxon>
        <taxon>Steroidobacteraceae</taxon>
        <taxon>Steroidobacter</taxon>
    </lineage>
</organism>
<feature type="region of interest" description="Disordered" evidence="1">
    <location>
        <begin position="227"/>
        <end position="246"/>
    </location>
</feature>
<feature type="chain" id="PRO_5032664590" evidence="2">
    <location>
        <begin position="23"/>
        <end position="246"/>
    </location>
</feature>
<evidence type="ECO:0000259" key="3">
    <source>
        <dbReference type="SMART" id="SM00867"/>
    </source>
</evidence>
<comment type="caution">
    <text evidence="4">The sequence shown here is derived from an EMBL/GenBank/DDBJ whole genome shotgun (WGS) entry which is preliminary data.</text>
</comment>
<evidence type="ECO:0000313" key="5">
    <source>
        <dbReference type="Proteomes" id="UP000445000"/>
    </source>
</evidence>
<dbReference type="InterPro" id="IPR007372">
    <property type="entry name" value="Lipid/polyisoprenoid-bd_YceI"/>
</dbReference>
<evidence type="ECO:0000256" key="2">
    <source>
        <dbReference type="SAM" id="SignalP"/>
    </source>
</evidence>
<dbReference type="Proteomes" id="UP000445000">
    <property type="component" value="Unassembled WGS sequence"/>
</dbReference>
<keyword evidence="5" id="KW-1185">Reference proteome</keyword>
<evidence type="ECO:0000256" key="1">
    <source>
        <dbReference type="SAM" id="MobiDB-lite"/>
    </source>
</evidence>
<feature type="domain" description="Lipid/polyisoprenoid-binding YceI-like" evidence="3">
    <location>
        <begin position="50"/>
        <end position="226"/>
    </location>
</feature>
<reference evidence="5" key="1">
    <citation type="submission" date="2020-01" db="EMBL/GenBank/DDBJ databases">
        <title>'Steroidobacter agaridevorans' sp. nov., agar-degrading bacteria isolated from rhizosphere soils.</title>
        <authorList>
            <person name="Ikenaga M."/>
            <person name="Kataoka M."/>
            <person name="Murouchi A."/>
            <person name="Katsuragi S."/>
            <person name="Sakai M."/>
        </authorList>
    </citation>
    <scope>NUCLEOTIDE SEQUENCE [LARGE SCALE GENOMIC DNA]</scope>
    <source>
        <strain evidence="5">YU21-B</strain>
    </source>
</reference>
<evidence type="ECO:0000313" key="4">
    <source>
        <dbReference type="EMBL" id="GFE81067.1"/>
    </source>
</evidence>
<dbReference type="PANTHER" id="PTHR34406">
    <property type="entry name" value="PROTEIN YCEI"/>
    <property type="match status" value="1"/>
</dbReference>
<sequence length="246" mass="26191">MNRLLVLGVLAALAACSPKQEAAKEPAAQVSQPAAAAAPAEEPVDVPPGAYTFDPSHTSILFRVDHLGFSHYTARFKKATAQLQFDPNNLAASNVTVVIDAKSLETDYPDPAKVDFNAELLNETWLNGAKYPEITFRSASVEPTGARTMRINGELTIRGITKPMVLEARFNGGYRGHPMDPNARIGFSATGVLKRSDFGITYGIPAPGTKFGVSDEVNVIVETEFSGPPMAKSEAEAPTGEGGQTK</sequence>
<dbReference type="Pfam" id="PF04264">
    <property type="entry name" value="YceI"/>
    <property type="match status" value="1"/>
</dbReference>
<dbReference type="InterPro" id="IPR036761">
    <property type="entry name" value="TTHA0802/YceI-like_sf"/>
</dbReference>
<gene>
    <name evidence="4" type="ORF">GCM10011487_30670</name>
</gene>
<feature type="region of interest" description="Disordered" evidence="1">
    <location>
        <begin position="26"/>
        <end position="49"/>
    </location>
</feature>
<name>A0A829YCS4_9GAMM</name>
<keyword evidence="2" id="KW-0732">Signal</keyword>
<dbReference type="SMART" id="SM00867">
    <property type="entry name" value="YceI"/>
    <property type="match status" value="1"/>
</dbReference>
<feature type="compositionally biased region" description="Low complexity" evidence="1">
    <location>
        <begin position="26"/>
        <end position="41"/>
    </location>
</feature>
<dbReference type="EMBL" id="BLJN01000003">
    <property type="protein sequence ID" value="GFE81067.1"/>
    <property type="molecule type" value="Genomic_DNA"/>
</dbReference>